<evidence type="ECO:0000313" key="9">
    <source>
        <dbReference type="Proteomes" id="UP001233271"/>
    </source>
</evidence>
<feature type="region of interest" description="Disordered" evidence="6">
    <location>
        <begin position="1"/>
        <end position="40"/>
    </location>
</feature>
<comment type="subcellular location">
    <subcellularLocation>
        <location evidence="1">Nucleus</location>
    </subcellularLocation>
</comment>
<accession>A0AA48I144</accession>
<proteinExistence type="inferred from homology"/>
<gene>
    <name evidence="8" type="primary">ssb2</name>
    <name evidence="8" type="ORF">CcaverHIS019_0206510</name>
</gene>
<dbReference type="GO" id="GO:0006260">
    <property type="term" value="P:DNA replication"/>
    <property type="evidence" value="ECO:0007669"/>
    <property type="project" value="UniProtKB-KW"/>
</dbReference>
<keyword evidence="4" id="KW-0238">DNA-binding</keyword>
<keyword evidence="9" id="KW-1185">Reference proteome</keyword>
<sequence>MSENPYYAGREGGGFMQGGSPYGGGSQQSPGGEGRKRTNQSLRPVTVQQILNADQPVPESDFQIDGADIGPIQFVGTVHNKSSTATNVSYEIGDGYGYVDVRQWLDSSDDDSGKTDGIEQDKFVSVIGTIKVFGGKRHVSAQTIRPIEDHNEVYHHFLKALQVSLTIRNPGAAQGGAGAAGANANANANANSYAAPAAGGGDMYGHLIPMQKKIMEIVSADTSGEGMHVKHVGRMCGAVNGEEVMEAIEQLMGEGLLYSTIDDLHVAAAT</sequence>
<dbReference type="InterPro" id="IPR036388">
    <property type="entry name" value="WH-like_DNA-bd_sf"/>
</dbReference>
<dbReference type="CDD" id="cd04478">
    <property type="entry name" value="RPA2_DBD_D"/>
    <property type="match status" value="1"/>
</dbReference>
<dbReference type="PANTHER" id="PTHR13989">
    <property type="entry name" value="REPLICATION PROTEIN A-RELATED"/>
    <property type="match status" value="1"/>
</dbReference>
<keyword evidence="3" id="KW-0235">DNA replication</keyword>
<evidence type="ECO:0000256" key="3">
    <source>
        <dbReference type="ARBA" id="ARBA00022705"/>
    </source>
</evidence>
<dbReference type="InterPro" id="IPR014892">
    <property type="entry name" value="RPA_C"/>
</dbReference>
<dbReference type="Gene3D" id="2.40.50.140">
    <property type="entry name" value="Nucleic acid-binding proteins"/>
    <property type="match status" value="1"/>
</dbReference>
<dbReference type="EMBL" id="AP028213">
    <property type="protein sequence ID" value="BEI89289.1"/>
    <property type="molecule type" value="Genomic_DNA"/>
</dbReference>
<dbReference type="PIRSF" id="PIRSF036949">
    <property type="entry name" value="RPA32"/>
    <property type="match status" value="1"/>
</dbReference>
<dbReference type="KEGG" id="ccac:CcaHIS019_0206510"/>
<dbReference type="InterPro" id="IPR014646">
    <property type="entry name" value="Rfa2/RPA32"/>
</dbReference>
<dbReference type="GO" id="GO:0003697">
    <property type="term" value="F:single-stranded DNA binding"/>
    <property type="evidence" value="ECO:0007669"/>
    <property type="project" value="TreeGrafter"/>
</dbReference>
<dbReference type="SUPFAM" id="SSF46785">
    <property type="entry name" value="Winged helix' DNA-binding domain"/>
    <property type="match status" value="1"/>
</dbReference>
<dbReference type="GO" id="GO:0006289">
    <property type="term" value="P:nucleotide-excision repair"/>
    <property type="evidence" value="ECO:0007669"/>
    <property type="project" value="TreeGrafter"/>
</dbReference>
<protein>
    <recommendedName>
        <fullName evidence="7">Replication protein A C-terminal domain-containing protein</fullName>
    </recommendedName>
</protein>
<dbReference type="GO" id="GO:0000724">
    <property type="term" value="P:double-strand break repair via homologous recombination"/>
    <property type="evidence" value="ECO:0007669"/>
    <property type="project" value="TreeGrafter"/>
</dbReference>
<evidence type="ECO:0000313" key="8">
    <source>
        <dbReference type="EMBL" id="BEI89289.1"/>
    </source>
</evidence>
<comment type="similarity">
    <text evidence="2">Belongs to the replication factor A protein 2 family.</text>
</comment>
<evidence type="ECO:0000256" key="1">
    <source>
        <dbReference type="ARBA" id="ARBA00004123"/>
    </source>
</evidence>
<reference evidence="8" key="1">
    <citation type="journal article" date="2023" name="BMC Genomics">
        <title>Chromosome-level genome assemblies of Cutaneotrichosporon spp. (Trichosporonales, Basidiomycota) reveal imbalanced evolution between nucleotide sequences and chromosome synteny.</title>
        <authorList>
            <person name="Kobayashi Y."/>
            <person name="Kayamori A."/>
            <person name="Aoki K."/>
            <person name="Shiwa Y."/>
            <person name="Matsutani M."/>
            <person name="Fujita N."/>
            <person name="Sugita T."/>
            <person name="Iwasaki W."/>
            <person name="Tanaka N."/>
            <person name="Takashima M."/>
        </authorList>
    </citation>
    <scope>NUCLEOTIDE SEQUENCE</scope>
    <source>
        <strain evidence="8">HIS019</strain>
    </source>
</reference>
<evidence type="ECO:0000256" key="2">
    <source>
        <dbReference type="ARBA" id="ARBA00007815"/>
    </source>
</evidence>
<feature type="domain" description="Replication protein A C-terminal" evidence="7">
    <location>
        <begin position="174"/>
        <end position="263"/>
    </location>
</feature>
<keyword evidence="5" id="KW-0539">Nucleus</keyword>
<name>A0AA48I144_9TREE</name>
<dbReference type="GeneID" id="85493160"/>
<dbReference type="InterPro" id="IPR012340">
    <property type="entry name" value="NA-bd_OB-fold"/>
</dbReference>
<evidence type="ECO:0000256" key="6">
    <source>
        <dbReference type="SAM" id="MobiDB-lite"/>
    </source>
</evidence>
<dbReference type="AlphaFoldDB" id="A0AA48I144"/>
<dbReference type="InterPro" id="IPR040260">
    <property type="entry name" value="RFA2-like"/>
</dbReference>
<dbReference type="PANTHER" id="PTHR13989:SF16">
    <property type="entry name" value="REPLICATION PROTEIN A2"/>
    <property type="match status" value="1"/>
</dbReference>
<dbReference type="InterPro" id="IPR036390">
    <property type="entry name" value="WH_DNA-bd_sf"/>
</dbReference>
<evidence type="ECO:0000256" key="5">
    <source>
        <dbReference type="ARBA" id="ARBA00023242"/>
    </source>
</evidence>
<feature type="compositionally biased region" description="Gly residues" evidence="6">
    <location>
        <begin position="10"/>
        <end position="26"/>
    </location>
</feature>
<evidence type="ECO:0000259" key="7">
    <source>
        <dbReference type="Pfam" id="PF08784"/>
    </source>
</evidence>
<evidence type="ECO:0000256" key="4">
    <source>
        <dbReference type="ARBA" id="ARBA00023125"/>
    </source>
</evidence>
<dbReference type="GO" id="GO:0000781">
    <property type="term" value="C:chromosome, telomeric region"/>
    <property type="evidence" value="ECO:0007669"/>
    <property type="project" value="TreeGrafter"/>
</dbReference>
<organism evidence="8 9">
    <name type="scientific">Cutaneotrichosporon cavernicola</name>
    <dbReference type="NCBI Taxonomy" id="279322"/>
    <lineage>
        <taxon>Eukaryota</taxon>
        <taxon>Fungi</taxon>
        <taxon>Dikarya</taxon>
        <taxon>Basidiomycota</taxon>
        <taxon>Agaricomycotina</taxon>
        <taxon>Tremellomycetes</taxon>
        <taxon>Trichosporonales</taxon>
        <taxon>Trichosporonaceae</taxon>
        <taxon>Cutaneotrichosporon</taxon>
    </lineage>
</organism>
<dbReference type="Pfam" id="PF08784">
    <property type="entry name" value="RPA_C"/>
    <property type="match status" value="1"/>
</dbReference>
<dbReference type="GO" id="GO:0035861">
    <property type="term" value="C:site of double-strand break"/>
    <property type="evidence" value="ECO:0007669"/>
    <property type="project" value="TreeGrafter"/>
</dbReference>
<dbReference type="GO" id="GO:0005662">
    <property type="term" value="C:DNA replication factor A complex"/>
    <property type="evidence" value="ECO:0007669"/>
    <property type="project" value="TreeGrafter"/>
</dbReference>
<dbReference type="RefSeq" id="XP_060454555.1">
    <property type="nucleotide sequence ID" value="XM_060597687.1"/>
</dbReference>
<dbReference type="SUPFAM" id="SSF50249">
    <property type="entry name" value="Nucleic acid-binding proteins"/>
    <property type="match status" value="1"/>
</dbReference>
<dbReference type="Proteomes" id="UP001233271">
    <property type="component" value="Chromosome 2"/>
</dbReference>
<dbReference type="Gene3D" id="1.10.10.10">
    <property type="entry name" value="Winged helix-like DNA-binding domain superfamily/Winged helix DNA-binding domain"/>
    <property type="match status" value="1"/>
</dbReference>